<feature type="non-terminal residue" evidence="3">
    <location>
        <position position="1"/>
    </location>
</feature>
<dbReference type="GO" id="GO:0140662">
    <property type="term" value="F:ATP-dependent protein folding chaperone"/>
    <property type="evidence" value="ECO:0007669"/>
    <property type="project" value="InterPro"/>
</dbReference>
<organism evidence="3 4">
    <name type="scientific">Phakopsora pachyrhizi</name>
    <name type="common">Asian soybean rust disease fungus</name>
    <dbReference type="NCBI Taxonomy" id="170000"/>
    <lineage>
        <taxon>Eukaryota</taxon>
        <taxon>Fungi</taxon>
        <taxon>Dikarya</taxon>
        <taxon>Basidiomycota</taxon>
        <taxon>Pucciniomycotina</taxon>
        <taxon>Pucciniomycetes</taxon>
        <taxon>Pucciniales</taxon>
        <taxon>Phakopsoraceae</taxon>
        <taxon>Phakopsora</taxon>
    </lineage>
</organism>
<evidence type="ECO:0008006" key="5">
    <source>
        <dbReference type="Google" id="ProtNLM"/>
    </source>
</evidence>
<protein>
    <recommendedName>
        <fullName evidence="5">Heat shock protein 70</fullName>
    </recommendedName>
</protein>
<name>A0AAV0BKS2_PHAPC</name>
<gene>
    <name evidence="3" type="ORF">PPACK8108_LOCUS21230</name>
</gene>
<dbReference type="InterPro" id="IPR029048">
    <property type="entry name" value="HSP70_C_sf"/>
</dbReference>
<dbReference type="GO" id="GO:0005524">
    <property type="term" value="F:ATP binding"/>
    <property type="evidence" value="ECO:0007669"/>
    <property type="project" value="UniProtKB-KW"/>
</dbReference>
<keyword evidence="4" id="KW-1185">Reference proteome</keyword>
<comment type="caution">
    <text evidence="3">The sequence shown here is derived from an EMBL/GenBank/DDBJ whole genome shotgun (WGS) entry which is preliminary data.</text>
</comment>
<evidence type="ECO:0000256" key="1">
    <source>
        <dbReference type="ARBA" id="ARBA00022741"/>
    </source>
</evidence>
<dbReference type="Pfam" id="PF00012">
    <property type="entry name" value="HSP70"/>
    <property type="match status" value="1"/>
</dbReference>
<sequence>FLGWLSKEEIEHMVNEAKKYKAEDEAAALRIQVESGLESYSYNLRNSIEGDLKNKLDAGDKATLEKEINKTISCLD</sequence>
<feature type="non-terminal residue" evidence="3">
    <location>
        <position position="76"/>
    </location>
</feature>
<evidence type="ECO:0000313" key="4">
    <source>
        <dbReference type="Proteomes" id="UP001153365"/>
    </source>
</evidence>
<dbReference type="SUPFAM" id="SSF100934">
    <property type="entry name" value="Heat shock protein 70kD (HSP70), C-terminal subdomain"/>
    <property type="match status" value="1"/>
</dbReference>
<keyword evidence="2" id="KW-0067">ATP-binding</keyword>
<reference evidence="3" key="1">
    <citation type="submission" date="2022-06" db="EMBL/GenBank/DDBJ databases">
        <authorList>
            <consortium name="SYNGENTA / RWTH Aachen University"/>
        </authorList>
    </citation>
    <scope>NUCLEOTIDE SEQUENCE</scope>
</reference>
<dbReference type="EMBL" id="CALTRL010005801">
    <property type="protein sequence ID" value="CAH7686563.1"/>
    <property type="molecule type" value="Genomic_DNA"/>
</dbReference>
<evidence type="ECO:0000313" key="3">
    <source>
        <dbReference type="EMBL" id="CAH7686563.1"/>
    </source>
</evidence>
<dbReference type="AlphaFoldDB" id="A0AAV0BKS2"/>
<proteinExistence type="predicted"/>
<accession>A0AAV0BKS2</accession>
<dbReference type="Proteomes" id="UP001153365">
    <property type="component" value="Unassembled WGS sequence"/>
</dbReference>
<dbReference type="Gene3D" id="1.20.1270.10">
    <property type="match status" value="1"/>
</dbReference>
<keyword evidence="1" id="KW-0547">Nucleotide-binding</keyword>
<evidence type="ECO:0000256" key="2">
    <source>
        <dbReference type="ARBA" id="ARBA00022840"/>
    </source>
</evidence>
<dbReference type="InterPro" id="IPR013126">
    <property type="entry name" value="Hsp_70_fam"/>
</dbReference>